<proteinExistence type="predicted"/>
<protein>
    <recommendedName>
        <fullName evidence="1">AB hydrolase-1 domain-containing protein</fullName>
    </recommendedName>
</protein>
<evidence type="ECO:0000259" key="1">
    <source>
        <dbReference type="Pfam" id="PF00561"/>
    </source>
</evidence>
<dbReference type="SUPFAM" id="SSF53474">
    <property type="entry name" value="alpha/beta-Hydrolases"/>
    <property type="match status" value="1"/>
</dbReference>
<feature type="domain" description="AB hydrolase-1" evidence="1">
    <location>
        <begin position="22"/>
        <end position="267"/>
    </location>
</feature>
<sequence>MIVEEIVVKHYVEISGMGKEILIFLPGTGWAGNFGVPIANALNEKFTTHMIDLPGIGRSEGLEGVVDMTDAANWLNDYLEEHRIKKVTIIGHSLGGGIALSFAYNYPKKVKKLVLLDIGFAKIERFPVQMFGSVGYFLPLISVLHRMFGQKFLGNETQESSNNHSKEKTEEEIKAQCKSLGLEDSEFMRHAIVNQQETTLKGISLLLALYRCNMPKILNKLEVPCLILYGNRDGNTPKLQNKIKRQVGRIKHSNITIKELSGGHYAHVSDVRALDYLTSFLE</sequence>
<evidence type="ECO:0000313" key="2">
    <source>
        <dbReference type="EMBL" id="PKR85257.1"/>
    </source>
</evidence>
<dbReference type="PANTHER" id="PTHR42886:SF29">
    <property type="entry name" value="PUMMELIG, ISOFORM A"/>
    <property type="match status" value="1"/>
</dbReference>
<reference evidence="2 3" key="1">
    <citation type="submission" date="2017-11" db="EMBL/GenBank/DDBJ databases">
        <title>Bacillus camelliae sp. nov., isolated from pu'er tea.</title>
        <authorList>
            <person name="Niu L."/>
        </authorList>
    </citation>
    <scope>NUCLEOTIDE SEQUENCE [LARGE SCALE GENOMIC DNA]</scope>
    <source>
        <strain evidence="2 3">7578-1</strain>
    </source>
</reference>
<gene>
    <name evidence="2" type="ORF">CWO92_08650</name>
</gene>
<comment type="caution">
    <text evidence="2">The sequence shown here is derived from an EMBL/GenBank/DDBJ whole genome shotgun (WGS) entry which is preliminary data.</text>
</comment>
<keyword evidence="3" id="KW-1185">Reference proteome</keyword>
<dbReference type="Pfam" id="PF00561">
    <property type="entry name" value="Abhydrolase_1"/>
    <property type="match status" value="1"/>
</dbReference>
<evidence type="ECO:0000313" key="3">
    <source>
        <dbReference type="Proteomes" id="UP000233440"/>
    </source>
</evidence>
<dbReference type="Gene3D" id="3.40.50.1820">
    <property type="entry name" value="alpha/beta hydrolase"/>
    <property type="match status" value="1"/>
</dbReference>
<dbReference type="PANTHER" id="PTHR42886">
    <property type="entry name" value="RE40534P-RELATED"/>
    <property type="match status" value="1"/>
</dbReference>
<dbReference type="AlphaFoldDB" id="A0A2N3LKZ0"/>
<dbReference type="InterPro" id="IPR029058">
    <property type="entry name" value="AB_hydrolase_fold"/>
</dbReference>
<dbReference type="PRINTS" id="PR00111">
    <property type="entry name" value="ABHYDROLASE"/>
</dbReference>
<dbReference type="EMBL" id="PIQO01000005">
    <property type="protein sequence ID" value="PKR85257.1"/>
    <property type="molecule type" value="Genomic_DNA"/>
</dbReference>
<accession>A0A2N3LKZ0</accession>
<dbReference type="Proteomes" id="UP000233440">
    <property type="component" value="Unassembled WGS sequence"/>
</dbReference>
<organism evidence="2 3">
    <name type="scientific">Heyndrickxia camelliae</name>
    <dbReference type="NCBI Taxonomy" id="1707093"/>
    <lineage>
        <taxon>Bacteria</taxon>
        <taxon>Bacillati</taxon>
        <taxon>Bacillota</taxon>
        <taxon>Bacilli</taxon>
        <taxon>Bacillales</taxon>
        <taxon>Bacillaceae</taxon>
        <taxon>Heyndrickxia</taxon>
    </lineage>
</organism>
<name>A0A2N3LKZ0_9BACI</name>
<dbReference type="OrthoDB" id="2357020at2"/>
<dbReference type="InterPro" id="IPR000073">
    <property type="entry name" value="AB_hydrolase_1"/>
</dbReference>